<dbReference type="GO" id="GO:0030276">
    <property type="term" value="F:clathrin binding"/>
    <property type="evidence" value="ECO:0007669"/>
    <property type="project" value="InterPro"/>
</dbReference>
<dbReference type="GO" id="GO:0016192">
    <property type="term" value="P:vesicle-mediated transport"/>
    <property type="evidence" value="ECO:0007669"/>
    <property type="project" value="InterPro"/>
</dbReference>
<evidence type="ECO:0000256" key="4">
    <source>
        <dbReference type="ARBA" id="ARBA00022927"/>
    </source>
</evidence>
<dbReference type="HOGENOM" id="CLU_006320_4_4_1"/>
<evidence type="ECO:0000313" key="10">
    <source>
        <dbReference type="Proteomes" id="UP000000689"/>
    </source>
</evidence>
<dbReference type="Pfam" id="PF01602">
    <property type="entry name" value="Adaptin_N"/>
    <property type="match status" value="1"/>
</dbReference>
<dbReference type="Proteomes" id="UP000000689">
    <property type="component" value="Chromosome 9"/>
</dbReference>
<dbReference type="GO" id="GO:0006886">
    <property type="term" value="P:intracellular protein transport"/>
    <property type="evidence" value="ECO:0007669"/>
    <property type="project" value="InterPro"/>
</dbReference>
<dbReference type="OrthoDB" id="10254310at2759"/>
<evidence type="ECO:0000256" key="3">
    <source>
        <dbReference type="ARBA" id="ARBA00022448"/>
    </source>
</evidence>
<evidence type="ECO:0000259" key="8">
    <source>
        <dbReference type="Pfam" id="PF01602"/>
    </source>
</evidence>
<evidence type="ECO:0000256" key="2">
    <source>
        <dbReference type="ARBA" id="ARBA00006613"/>
    </source>
</evidence>
<dbReference type="PANTHER" id="PTHR11134">
    <property type="entry name" value="ADAPTOR COMPLEX SUBUNIT BETA FAMILY MEMBER"/>
    <property type="match status" value="1"/>
</dbReference>
<dbReference type="SUPFAM" id="SSF48371">
    <property type="entry name" value="ARM repeat"/>
    <property type="match status" value="1"/>
</dbReference>
<dbReference type="InterPro" id="IPR011989">
    <property type="entry name" value="ARM-like"/>
</dbReference>
<dbReference type="PIRSF" id="PIRSF002291">
    <property type="entry name" value="AP_complex_beta"/>
    <property type="match status" value="1"/>
</dbReference>
<keyword evidence="3 6" id="KW-0813">Transport</keyword>
<name>G0WG65_NAUDC</name>
<dbReference type="InterPro" id="IPR016342">
    <property type="entry name" value="AP_complex_bsu_1_2_4"/>
</dbReference>
<dbReference type="AlphaFoldDB" id="G0WG65"/>
<accession>G0WG65</accession>
<dbReference type="STRING" id="1071378.G0WG65"/>
<proteinExistence type="inferred from homology"/>
<feature type="domain" description="Clathrin/coatomer adaptor adaptin-like N-terminal" evidence="8">
    <location>
        <begin position="25"/>
        <end position="540"/>
    </location>
</feature>
<evidence type="ECO:0000313" key="9">
    <source>
        <dbReference type="EMBL" id="CCD26776.1"/>
    </source>
</evidence>
<keyword evidence="5 6" id="KW-0472">Membrane</keyword>
<keyword evidence="4 6" id="KW-0653">Protein transport</keyword>
<comment type="similarity">
    <text evidence="2 6">Belongs to the adaptor complexes large subunit family.</text>
</comment>
<organism evidence="9 10">
    <name type="scientific">Naumovozyma dairenensis (strain ATCC 10597 / BCRC 20456 / CBS 421 / NBRC 0211 / NRRL Y-12639)</name>
    <name type="common">Saccharomyces dairenensis</name>
    <dbReference type="NCBI Taxonomy" id="1071378"/>
    <lineage>
        <taxon>Eukaryota</taxon>
        <taxon>Fungi</taxon>
        <taxon>Dikarya</taxon>
        <taxon>Ascomycota</taxon>
        <taxon>Saccharomycotina</taxon>
        <taxon>Saccharomycetes</taxon>
        <taxon>Saccharomycetales</taxon>
        <taxon>Saccharomycetaceae</taxon>
        <taxon>Naumovozyma</taxon>
    </lineage>
</organism>
<evidence type="ECO:0000256" key="7">
    <source>
        <dbReference type="SAM" id="MobiDB-lite"/>
    </source>
</evidence>
<dbReference type="RefSeq" id="XP_003672019.1">
    <property type="nucleotide sequence ID" value="XM_003671971.1"/>
</dbReference>
<dbReference type="GO" id="GO:0030122">
    <property type="term" value="C:AP-2 adaptor complex"/>
    <property type="evidence" value="ECO:0007669"/>
    <property type="project" value="EnsemblFungi"/>
</dbReference>
<dbReference type="Gene3D" id="1.25.10.10">
    <property type="entry name" value="Leucine-rich Repeat Variant"/>
    <property type="match status" value="1"/>
</dbReference>
<dbReference type="KEGG" id="ndi:NDAI_0I02070"/>
<comment type="subcellular location">
    <subcellularLocation>
        <location evidence="1">Endomembrane system</location>
    </subcellularLocation>
</comment>
<evidence type="ECO:0000256" key="1">
    <source>
        <dbReference type="ARBA" id="ARBA00004308"/>
    </source>
</evidence>
<comment type="function">
    <text evidence="6">Adaptins are components of the adaptor complexes which link clathrin to receptors in coated vesicles. Clathrin-associated protein complexes are believed to interact with the cytoplasmic tails of membrane proteins, leading to their selection and concentration.</text>
</comment>
<gene>
    <name evidence="9" type="primary">NDAI0I02070</name>
    <name evidence="9" type="ordered locus">NDAI_0I02070</name>
</gene>
<keyword evidence="10" id="KW-1185">Reference proteome</keyword>
<sequence length="691" mass="79047">MSDQRVFARYRANEIRLDLQNVDIKKFKSGTTKKKNALRKIIVNLTLGNYNEMIDLLPEILKFWQIEDDLEVRRICHEYTRSVGSMKPKLTDEILPFVLKDLRSKNENLQIMALRTLIFVPSPPFTSEAFKFLMSLINHRSDSIELTRTAIYSLVQMDDFDHARISGLLEILLDIVSQSSEEPTIQIAALNTIYAIHEKHQDMKPLGISIDTCFNLLSLLPNLNEWDKGLLLEALPASVVPQTHDDVFDMIDIVLPQLQHVNMLVVLNTLKFIVYLLNYVDRINETLVKRLSSSIVALLNKPPELEFLLLRNVILLLLSRQTPLLEFDVSYFFVEYYDPIYIKDTKLECLYLLANSENLPQILDELEQYATDIDIQMSRKAIRAIGNLAVKLDDNAATECVHILLHLLEFGVDYVVQEIISVLRNILRKYPNKFKSNIREIVEYTDSVQEPESKNAMLWIITQYSDILPNYMSIFQNLTSSLLEEPLEVQFSILNSSVKFFARSPSAETKNQCMGIIQLCINEIDNPDLRNRALMYDRLIAVSGNIGVTNPGISILQTIVDGKLPVIELNSKLDPMVLEELELNMSSITSVYLKPTSQIFRGNRTKLLPQSPILVTDREALKITNYKGLKNKGDSSTKGMPKRTATMSDYDKPAEKVNQLKGKRKSTLNGPSKLARKPSMLMRRLSMKNPF</sequence>
<evidence type="ECO:0000256" key="5">
    <source>
        <dbReference type="ARBA" id="ARBA00023136"/>
    </source>
</evidence>
<dbReference type="InterPro" id="IPR026739">
    <property type="entry name" value="AP_beta"/>
</dbReference>
<dbReference type="GeneID" id="11493708"/>
<dbReference type="InterPro" id="IPR002553">
    <property type="entry name" value="Clathrin/coatomer_adapt-like_N"/>
</dbReference>
<dbReference type="InterPro" id="IPR016024">
    <property type="entry name" value="ARM-type_fold"/>
</dbReference>
<feature type="region of interest" description="Disordered" evidence="7">
    <location>
        <begin position="631"/>
        <end position="677"/>
    </location>
</feature>
<dbReference type="eggNOG" id="KOG1061">
    <property type="taxonomic scope" value="Eukaryota"/>
</dbReference>
<evidence type="ECO:0000256" key="6">
    <source>
        <dbReference type="PIRNR" id="PIRNR002291"/>
    </source>
</evidence>
<protein>
    <recommendedName>
        <fullName evidence="6">AP complex subunit beta</fullName>
    </recommendedName>
</protein>
<dbReference type="EMBL" id="HE580275">
    <property type="protein sequence ID" value="CCD26776.1"/>
    <property type="molecule type" value="Genomic_DNA"/>
</dbReference>
<reference evidence="9 10" key="1">
    <citation type="journal article" date="2011" name="Proc. Natl. Acad. Sci. U.S.A.">
        <title>Evolutionary erosion of yeast sex chromosomes by mating-type switching accidents.</title>
        <authorList>
            <person name="Gordon J.L."/>
            <person name="Armisen D."/>
            <person name="Proux-Wera E."/>
            <person name="Oheigeartaigh S.S."/>
            <person name="Byrne K.P."/>
            <person name="Wolfe K.H."/>
        </authorList>
    </citation>
    <scope>NUCLEOTIDE SEQUENCE [LARGE SCALE GENOMIC DNA]</scope>
    <source>
        <strain evidence="10">ATCC 10597 / BCRC 20456 / CBS 421 / NBRC 0211 / NRRL Y-12639</strain>
    </source>
</reference>
<dbReference type="OMA" id="RIFARYK"/>